<dbReference type="PANTHER" id="PTHR15840">
    <property type="entry name" value="CGI-121 FAMILY MEMBER"/>
    <property type="match status" value="1"/>
</dbReference>
<evidence type="ECO:0000256" key="2">
    <source>
        <dbReference type="ARBA" id="ARBA00005546"/>
    </source>
</evidence>
<evidence type="ECO:0000256" key="3">
    <source>
        <dbReference type="ARBA" id="ARBA00022694"/>
    </source>
</evidence>
<evidence type="ECO:0000313" key="5">
    <source>
        <dbReference type="EMBL" id="KAJ8447400.1"/>
    </source>
</evidence>
<evidence type="ECO:0000256" key="4">
    <source>
        <dbReference type="ARBA" id="ARBA00023242"/>
    </source>
</evidence>
<keyword evidence="4" id="KW-0539">Nucleus</keyword>
<dbReference type="InterPro" id="IPR036504">
    <property type="entry name" value="CGI121/TPRKB_sf"/>
</dbReference>
<name>A0A9Q1KQS7_9CARY</name>
<organism evidence="5 6">
    <name type="scientific">Carnegiea gigantea</name>
    <dbReference type="NCBI Taxonomy" id="171969"/>
    <lineage>
        <taxon>Eukaryota</taxon>
        <taxon>Viridiplantae</taxon>
        <taxon>Streptophyta</taxon>
        <taxon>Embryophyta</taxon>
        <taxon>Tracheophyta</taxon>
        <taxon>Spermatophyta</taxon>
        <taxon>Magnoliopsida</taxon>
        <taxon>eudicotyledons</taxon>
        <taxon>Gunneridae</taxon>
        <taxon>Pentapetalae</taxon>
        <taxon>Caryophyllales</taxon>
        <taxon>Cactineae</taxon>
        <taxon>Cactaceae</taxon>
        <taxon>Cactoideae</taxon>
        <taxon>Echinocereeae</taxon>
        <taxon>Carnegiea</taxon>
    </lineage>
</organism>
<dbReference type="EMBL" id="JAKOGI010000038">
    <property type="protein sequence ID" value="KAJ8447400.1"/>
    <property type="molecule type" value="Genomic_DNA"/>
</dbReference>
<keyword evidence="6" id="KW-1185">Reference proteome</keyword>
<dbReference type="GO" id="GO:0000408">
    <property type="term" value="C:EKC/KEOPS complex"/>
    <property type="evidence" value="ECO:0007669"/>
    <property type="project" value="TreeGrafter"/>
</dbReference>
<protein>
    <submittedName>
        <fullName evidence="5">Uncharacterized protein</fullName>
    </submittedName>
</protein>
<dbReference type="GO" id="GO:0005829">
    <property type="term" value="C:cytosol"/>
    <property type="evidence" value="ECO:0007669"/>
    <property type="project" value="TreeGrafter"/>
</dbReference>
<dbReference type="OrthoDB" id="329139at2759"/>
<reference evidence="5" key="1">
    <citation type="submission" date="2022-04" db="EMBL/GenBank/DDBJ databases">
        <title>Carnegiea gigantea Genome sequencing and assembly v2.</title>
        <authorList>
            <person name="Copetti D."/>
            <person name="Sanderson M.J."/>
            <person name="Burquez A."/>
            <person name="Wojciechowski M.F."/>
        </authorList>
    </citation>
    <scope>NUCLEOTIDE SEQUENCE</scope>
    <source>
        <strain evidence="5">SGP5-SGP5p</strain>
        <tissue evidence="5">Aerial part</tissue>
    </source>
</reference>
<keyword evidence="3" id="KW-0819">tRNA processing</keyword>
<gene>
    <name evidence="5" type="ORF">Cgig2_019394</name>
</gene>
<proteinExistence type="inferred from homology"/>
<comment type="similarity">
    <text evidence="2">Belongs to the CGI121/TPRKB family.</text>
</comment>
<dbReference type="Proteomes" id="UP001153076">
    <property type="component" value="Unassembled WGS sequence"/>
</dbReference>
<dbReference type="Gene3D" id="3.30.2380.10">
    <property type="entry name" value="CGI121/TPRKB"/>
    <property type="match status" value="1"/>
</dbReference>
<sequence length="203" mass="22505">MKVFDVGAGTLSLSLFIDVTNSKELLDSMQTGTLEPEVAFLNASLIKAIGEIVKGKEIDLEELVGRANQAQIQKHYKISCLELGIGSLADAITCRIAAPASRMLCTISKLRVLQGYIKETVLLPARSRDAEGSDLHRGSHHKRSFRRITDCKLLMHETTVHNRLVLQHNLIAVAALQSLLISVAFMRTVLHLLKIPYHTEFSH</sequence>
<dbReference type="PANTHER" id="PTHR15840:SF10">
    <property type="entry name" value="EKC_KEOPS COMPLEX SUBUNIT TPRKB"/>
    <property type="match status" value="1"/>
</dbReference>
<comment type="subcellular location">
    <subcellularLocation>
        <location evidence="1">Nucleus</location>
    </subcellularLocation>
</comment>
<dbReference type="AlphaFoldDB" id="A0A9Q1KQS7"/>
<dbReference type="GO" id="GO:0005634">
    <property type="term" value="C:nucleus"/>
    <property type="evidence" value="ECO:0007669"/>
    <property type="project" value="UniProtKB-SubCell"/>
</dbReference>
<accession>A0A9Q1KQS7</accession>
<dbReference type="GO" id="GO:0002949">
    <property type="term" value="P:tRNA threonylcarbamoyladenosine modification"/>
    <property type="evidence" value="ECO:0007669"/>
    <property type="project" value="TreeGrafter"/>
</dbReference>
<comment type="caution">
    <text evidence="5">The sequence shown here is derived from an EMBL/GenBank/DDBJ whole genome shotgun (WGS) entry which is preliminary data.</text>
</comment>
<dbReference type="InterPro" id="IPR013926">
    <property type="entry name" value="CGI121/TPRKB"/>
</dbReference>
<evidence type="ECO:0000313" key="6">
    <source>
        <dbReference type="Proteomes" id="UP001153076"/>
    </source>
</evidence>
<evidence type="ECO:0000256" key="1">
    <source>
        <dbReference type="ARBA" id="ARBA00004123"/>
    </source>
</evidence>